<reference evidence="2 3" key="1">
    <citation type="journal article" date="2015" name="Nature">
        <title>rRNA introns, odd ribosomes, and small enigmatic genomes across a large radiation of phyla.</title>
        <authorList>
            <person name="Brown C.T."/>
            <person name="Hug L.A."/>
            <person name="Thomas B.C."/>
            <person name="Sharon I."/>
            <person name="Castelle C.J."/>
            <person name="Singh A."/>
            <person name="Wilkins M.J."/>
            <person name="Williams K.H."/>
            <person name="Banfield J.F."/>
        </authorList>
    </citation>
    <scope>NUCLEOTIDE SEQUENCE [LARGE SCALE GENOMIC DNA]</scope>
</reference>
<evidence type="ECO:0000256" key="1">
    <source>
        <dbReference type="SAM" id="MobiDB-lite"/>
    </source>
</evidence>
<feature type="compositionally biased region" description="Basic residues" evidence="1">
    <location>
        <begin position="63"/>
        <end position="75"/>
    </location>
</feature>
<dbReference type="AlphaFoldDB" id="A0A0G1ISB5"/>
<feature type="region of interest" description="Disordered" evidence="1">
    <location>
        <begin position="50"/>
        <end position="75"/>
    </location>
</feature>
<evidence type="ECO:0000313" key="2">
    <source>
        <dbReference type="EMBL" id="KKT34652.1"/>
    </source>
</evidence>
<dbReference type="Proteomes" id="UP000034069">
    <property type="component" value="Unassembled WGS sequence"/>
</dbReference>
<protein>
    <submittedName>
        <fullName evidence="2">Uncharacterized protein</fullName>
    </submittedName>
</protein>
<organism evidence="2 3">
    <name type="scientific">Candidatus Collierbacteria bacterium GW2011_GWA1_44_12</name>
    <dbReference type="NCBI Taxonomy" id="1618376"/>
    <lineage>
        <taxon>Bacteria</taxon>
        <taxon>Candidatus Collieribacteriota</taxon>
    </lineage>
</organism>
<accession>A0A0G1ISB5</accession>
<sequence>MFYCRLGRVMSVRNPEHATNRFILHFSSGKISLVSGCRITAITSAFQADDRGPTPLTRSKSDRNKHKVTKVNKYG</sequence>
<comment type="caution">
    <text evidence="2">The sequence shown here is derived from an EMBL/GenBank/DDBJ whole genome shotgun (WGS) entry which is preliminary data.</text>
</comment>
<dbReference type="EMBL" id="LCHN01000032">
    <property type="protein sequence ID" value="KKT34652.1"/>
    <property type="molecule type" value="Genomic_DNA"/>
</dbReference>
<name>A0A0G1ISB5_9BACT</name>
<evidence type="ECO:0000313" key="3">
    <source>
        <dbReference type="Proteomes" id="UP000034069"/>
    </source>
</evidence>
<gene>
    <name evidence="2" type="ORF">UW23_C0032G0014</name>
</gene>
<proteinExistence type="predicted"/>